<dbReference type="SUPFAM" id="SSF143422">
    <property type="entry name" value="Transposase IS200-like"/>
    <property type="match status" value="1"/>
</dbReference>
<dbReference type="Proteomes" id="UP001500742">
    <property type="component" value="Unassembled WGS sequence"/>
</dbReference>
<organism evidence="2 3">
    <name type="scientific">Mucilaginibacter dorajii</name>
    <dbReference type="NCBI Taxonomy" id="692994"/>
    <lineage>
        <taxon>Bacteria</taxon>
        <taxon>Pseudomonadati</taxon>
        <taxon>Bacteroidota</taxon>
        <taxon>Sphingobacteriia</taxon>
        <taxon>Sphingobacteriales</taxon>
        <taxon>Sphingobacteriaceae</taxon>
        <taxon>Mucilaginibacter</taxon>
    </lineage>
</organism>
<dbReference type="SMART" id="SM01321">
    <property type="entry name" value="Y1_Tnp"/>
    <property type="match status" value="1"/>
</dbReference>
<proteinExistence type="predicted"/>
<accession>A0ABP7PEI0</accession>
<evidence type="ECO:0000313" key="2">
    <source>
        <dbReference type="EMBL" id="GAA3964211.1"/>
    </source>
</evidence>
<sequence>MEDKFQNKYRTDSPRLSGWDYGSHGLYFITICTKPRLPYFGEVIIPEDPDNAFIKHSDIGKATHEHWLRIPEFHPYVQLDDFVIMPDHVHGILFFNKPDKTNWEPNKFGPQRNNLASVLRGYKGSLTKYSILNNIEFGWQPRYYDRVIRDQKEYNNIREYISQNPRNWLSDKNGFEKFYM</sequence>
<reference evidence="3" key="1">
    <citation type="journal article" date="2019" name="Int. J. Syst. Evol. Microbiol.">
        <title>The Global Catalogue of Microorganisms (GCM) 10K type strain sequencing project: providing services to taxonomists for standard genome sequencing and annotation.</title>
        <authorList>
            <consortium name="The Broad Institute Genomics Platform"/>
            <consortium name="The Broad Institute Genome Sequencing Center for Infectious Disease"/>
            <person name="Wu L."/>
            <person name="Ma J."/>
        </authorList>
    </citation>
    <scope>NUCLEOTIDE SEQUENCE [LARGE SCALE GENOMIC DNA]</scope>
    <source>
        <strain evidence="3">JCM 16601</strain>
    </source>
</reference>
<keyword evidence="3" id="KW-1185">Reference proteome</keyword>
<evidence type="ECO:0000259" key="1">
    <source>
        <dbReference type="SMART" id="SM01321"/>
    </source>
</evidence>
<dbReference type="InterPro" id="IPR036515">
    <property type="entry name" value="Transposase_17_sf"/>
</dbReference>
<dbReference type="InterPro" id="IPR052715">
    <property type="entry name" value="RAYT_transposase"/>
</dbReference>
<dbReference type="Gene3D" id="3.30.70.1290">
    <property type="entry name" value="Transposase IS200-like"/>
    <property type="match status" value="1"/>
</dbReference>
<dbReference type="PANTHER" id="PTHR36966:SF1">
    <property type="entry name" value="REP-ASSOCIATED TYROSINE TRANSPOSASE"/>
    <property type="match status" value="1"/>
</dbReference>
<dbReference type="InterPro" id="IPR002686">
    <property type="entry name" value="Transposase_17"/>
</dbReference>
<feature type="domain" description="Transposase IS200-like" evidence="1">
    <location>
        <begin position="22"/>
        <end position="164"/>
    </location>
</feature>
<gene>
    <name evidence="2" type="ORF">GCM10022210_10680</name>
</gene>
<dbReference type="RefSeq" id="WP_259091005.1">
    <property type="nucleotide sequence ID" value="NZ_BAAAZC010000007.1"/>
</dbReference>
<name>A0ABP7PEI0_9SPHI</name>
<protein>
    <submittedName>
        <fullName evidence="2">Transposase</fullName>
    </submittedName>
</protein>
<comment type="caution">
    <text evidence="2">The sequence shown here is derived from an EMBL/GenBank/DDBJ whole genome shotgun (WGS) entry which is preliminary data.</text>
</comment>
<dbReference type="PANTHER" id="PTHR36966">
    <property type="entry name" value="REP-ASSOCIATED TYROSINE TRANSPOSASE"/>
    <property type="match status" value="1"/>
</dbReference>
<evidence type="ECO:0000313" key="3">
    <source>
        <dbReference type="Proteomes" id="UP001500742"/>
    </source>
</evidence>
<dbReference type="EMBL" id="BAAAZC010000007">
    <property type="protein sequence ID" value="GAA3964211.1"/>
    <property type="molecule type" value="Genomic_DNA"/>
</dbReference>